<protein>
    <submittedName>
        <fullName evidence="1">Uncharacterized protein</fullName>
    </submittedName>
</protein>
<organism evidence="1">
    <name type="scientific">Alexandrium catenella</name>
    <name type="common">Red tide dinoflagellate</name>
    <name type="synonym">Gonyaulax catenella</name>
    <dbReference type="NCBI Taxonomy" id="2925"/>
    <lineage>
        <taxon>Eukaryota</taxon>
        <taxon>Sar</taxon>
        <taxon>Alveolata</taxon>
        <taxon>Dinophyceae</taxon>
        <taxon>Gonyaulacales</taxon>
        <taxon>Pyrocystaceae</taxon>
        <taxon>Alexandrium</taxon>
    </lineage>
</organism>
<gene>
    <name evidence="1" type="ORF">ACAT0790_LOCUS9136</name>
</gene>
<reference evidence="1" key="1">
    <citation type="submission" date="2021-01" db="EMBL/GenBank/DDBJ databases">
        <authorList>
            <person name="Corre E."/>
            <person name="Pelletier E."/>
            <person name="Niang G."/>
            <person name="Scheremetjew M."/>
            <person name="Finn R."/>
            <person name="Kale V."/>
            <person name="Holt S."/>
            <person name="Cochrane G."/>
            <person name="Meng A."/>
            <person name="Brown T."/>
            <person name="Cohen L."/>
        </authorList>
    </citation>
    <scope>NUCLEOTIDE SEQUENCE</scope>
    <source>
        <strain evidence="1">OF101</strain>
    </source>
</reference>
<name>A0A7S1LHQ3_ALECA</name>
<dbReference type="EMBL" id="HBGE01015429">
    <property type="protein sequence ID" value="CAD9104604.1"/>
    <property type="molecule type" value="Transcribed_RNA"/>
</dbReference>
<dbReference type="AlphaFoldDB" id="A0A7S1LHQ3"/>
<sequence>MAHLAAQAMVHLLRLPSDDPKLVQLAAAAVLMVEQESSAGTYWSSAEMSAKIEGILRMQEKSLSLPDAAPGASSAQHLELLEAAALLAAFEQMRQAVRQNRPLPQGNELLLGAASSLFQRDFVCAREVEAAIASELLGGGRAEGHLSFVGSALPCAA</sequence>
<accession>A0A7S1LHQ3</accession>
<proteinExistence type="predicted"/>
<evidence type="ECO:0000313" key="1">
    <source>
        <dbReference type="EMBL" id="CAD9104604.1"/>
    </source>
</evidence>